<dbReference type="SMART" id="SM00867">
    <property type="entry name" value="YceI"/>
    <property type="match status" value="1"/>
</dbReference>
<dbReference type="AlphaFoldDB" id="A0A918JJC0"/>
<evidence type="ECO:0000259" key="2">
    <source>
        <dbReference type="SMART" id="SM00867"/>
    </source>
</evidence>
<dbReference type="SUPFAM" id="SSF101874">
    <property type="entry name" value="YceI-like"/>
    <property type="match status" value="1"/>
</dbReference>
<accession>A0A918JJC0</accession>
<sequence>MLKQHLRHFFTATALLLAMTGTVSAVEYKTIDPSASKLSFTYSQMNVNMDGHFKQVNASQFSFDPAVPEQARVIIEIPLADIDAGYGEANEELKKTEWLDISTYPVAKFESVKVQALGDNRFQVDGKLDIKGNTRDVSIPFTFSEKDGQGIFEGEFAFKRADFKVGEGMWGDFGIVANDIRITFSVVAGQ</sequence>
<gene>
    <name evidence="3" type="ORF">GCM10011450_09160</name>
</gene>
<reference evidence="3" key="1">
    <citation type="journal article" date="2014" name="Int. J. Syst. Evol. Microbiol.">
        <title>Complete genome sequence of Corynebacterium casei LMG S-19264T (=DSM 44701T), isolated from a smear-ripened cheese.</title>
        <authorList>
            <consortium name="US DOE Joint Genome Institute (JGI-PGF)"/>
            <person name="Walter F."/>
            <person name="Albersmeier A."/>
            <person name="Kalinowski J."/>
            <person name="Ruckert C."/>
        </authorList>
    </citation>
    <scope>NUCLEOTIDE SEQUENCE</scope>
    <source>
        <strain evidence="3">KCTC 23732</strain>
    </source>
</reference>
<reference evidence="3" key="2">
    <citation type="submission" date="2020-09" db="EMBL/GenBank/DDBJ databases">
        <authorList>
            <person name="Sun Q."/>
            <person name="Kim S."/>
        </authorList>
    </citation>
    <scope>NUCLEOTIDE SEQUENCE</scope>
    <source>
        <strain evidence="3">KCTC 23732</strain>
    </source>
</reference>
<comment type="caution">
    <text evidence="3">The sequence shown here is derived from an EMBL/GenBank/DDBJ whole genome shotgun (WGS) entry which is preliminary data.</text>
</comment>
<name>A0A918JJC0_9BURK</name>
<organism evidence="3 4">
    <name type="scientific">Advenella faeciporci</name>
    <dbReference type="NCBI Taxonomy" id="797535"/>
    <lineage>
        <taxon>Bacteria</taxon>
        <taxon>Pseudomonadati</taxon>
        <taxon>Pseudomonadota</taxon>
        <taxon>Betaproteobacteria</taxon>
        <taxon>Burkholderiales</taxon>
        <taxon>Alcaligenaceae</taxon>
    </lineage>
</organism>
<dbReference type="Pfam" id="PF04264">
    <property type="entry name" value="YceI"/>
    <property type="match status" value="1"/>
</dbReference>
<dbReference type="InterPro" id="IPR007372">
    <property type="entry name" value="Lipid/polyisoprenoid-bd_YceI"/>
</dbReference>
<dbReference type="RefSeq" id="WP_169292914.1">
    <property type="nucleotide sequence ID" value="NZ_BAABFY010000056.1"/>
</dbReference>
<dbReference type="PANTHER" id="PTHR34406">
    <property type="entry name" value="PROTEIN YCEI"/>
    <property type="match status" value="1"/>
</dbReference>
<protein>
    <recommendedName>
        <fullName evidence="2">Lipid/polyisoprenoid-binding YceI-like domain-containing protein</fullName>
    </recommendedName>
</protein>
<feature type="chain" id="PRO_5037759751" description="Lipid/polyisoprenoid-binding YceI-like domain-containing protein" evidence="1">
    <location>
        <begin position="26"/>
        <end position="190"/>
    </location>
</feature>
<keyword evidence="1" id="KW-0732">Signal</keyword>
<dbReference type="PANTHER" id="PTHR34406:SF1">
    <property type="entry name" value="PROTEIN YCEI"/>
    <property type="match status" value="1"/>
</dbReference>
<dbReference type="InterPro" id="IPR036761">
    <property type="entry name" value="TTHA0802/YceI-like_sf"/>
</dbReference>
<dbReference type="Proteomes" id="UP000608345">
    <property type="component" value="Unassembled WGS sequence"/>
</dbReference>
<feature type="signal peptide" evidence="1">
    <location>
        <begin position="1"/>
        <end position="25"/>
    </location>
</feature>
<feature type="domain" description="Lipid/polyisoprenoid-binding YceI-like" evidence="2">
    <location>
        <begin position="28"/>
        <end position="189"/>
    </location>
</feature>
<evidence type="ECO:0000313" key="3">
    <source>
        <dbReference type="EMBL" id="GGW81466.1"/>
    </source>
</evidence>
<proteinExistence type="predicted"/>
<keyword evidence="4" id="KW-1185">Reference proteome</keyword>
<dbReference type="EMBL" id="BMYS01000004">
    <property type="protein sequence ID" value="GGW81466.1"/>
    <property type="molecule type" value="Genomic_DNA"/>
</dbReference>
<evidence type="ECO:0000256" key="1">
    <source>
        <dbReference type="SAM" id="SignalP"/>
    </source>
</evidence>
<dbReference type="Gene3D" id="2.40.128.110">
    <property type="entry name" value="Lipid/polyisoprenoid-binding, YceI-like"/>
    <property type="match status" value="1"/>
</dbReference>
<evidence type="ECO:0000313" key="4">
    <source>
        <dbReference type="Proteomes" id="UP000608345"/>
    </source>
</evidence>